<feature type="chain" id="PRO_5045891579" evidence="1">
    <location>
        <begin position="22"/>
        <end position="145"/>
    </location>
</feature>
<protein>
    <submittedName>
        <fullName evidence="2">Uncharacterized protein</fullName>
    </submittedName>
</protein>
<name>A0ABW7GW13_9BURK</name>
<keyword evidence="3" id="KW-1185">Reference proteome</keyword>
<proteinExistence type="predicted"/>
<evidence type="ECO:0000313" key="3">
    <source>
        <dbReference type="Proteomes" id="UP001606303"/>
    </source>
</evidence>
<evidence type="ECO:0000256" key="1">
    <source>
        <dbReference type="SAM" id="SignalP"/>
    </source>
</evidence>
<accession>A0ABW7GW13</accession>
<dbReference type="Proteomes" id="UP001606303">
    <property type="component" value="Unassembled WGS sequence"/>
</dbReference>
<keyword evidence="1" id="KW-0732">Signal</keyword>
<feature type="signal peptide" evidence="1">
    <location>
        <begin position="1"/>
        <end position="21"/>
    </location>
</feature>
<dbReference type="EMBL" id="JBIGIB010000001">
    <property type="protein sequence ID" value="MFG6466167.1"/>
    <property type="molecule type" value="Genomic_DNA"/>
</dbReference>
<dbReference type="RefSeq" id="WP_394382311.1">
    <property type="nucleotide sequence ID" value="NZ_JBIGIB010000001.1"/>
</dbReference>
<reference evidence="2 3" key="1">
    <citation type="submission" date="2024-08" db="EMBL/GenBank/DDBJ databases">
        <authorList>
            <person name="Lu H."/>
        </authorList>
    </citation>
    <scope>NUCLEOTIDE SEQUENCE [LARGE SCALE GENOMIC DNA]</scope>
    <source>
        <strain evidence="2 3">BYS87W</strain>
    </source>
</reference>
<sequence>MTGARRLMAALLALCASAGRADDGAASAPAAAAASSAGQRVTTKIVRSVDGRRDWEGSYAIASATRKLNLFCLKSDTGRCGFRVIDARKSGAAPSGSWDLEVEWIGLPVGAHAERVLKGEAYAVCVRPDVGRDDACEPSTALTAF</sequence>
<gene>
    <name evidence="2" type="ORF">ACG01O_06070</name>
</gene>
<comment type="caution">
    <text evidence="2">The sequence shown here is derived from an EMBL/GenBank/DDBJ whole genome shotgun (WGS) entry which is preliminary data.</text>
</comment>
<evidence type="ECO:0000313" key="2">
    <source>
        <dbReference type="EMBL" id="MFG6466167.1"/>
    </source>
</evidence>
<organism evidence="2 3">
    <name type="scientific">Pelomonas baiyunensis</name>
    <dbReference type="NCBI Taxonomy" id="3299026"/>
    <lineage>
        <taxon>Bacteria</taxon>
        <taxon>Pseudomonadati</taxon>
        <taxon>Pseudomonadota</taxon>
        <taxon>Betaproteobacteria</taxon>
        <taxon>Burkholderiales</taxon>
        <taxon>Sphaerotilaceae</taxon>
        <taxon>Roseateles</taxon>
    </lineage>
</organism>